<reference evidence="10 11" key="1">
    <citation type="submission" date="2023-08" db="EMBL/GenBank/DDBJ databases">
        <title>Whole genome sequencing of Enterococcus.</title>
        <authorList>
            <person name="Kaptchouang Tchatchouang C.D."/>
            <person name="Ateba C.N."/>
        </authorList>
    </citation>
    <scope>NUCLEOTIDE SEQUENCE [LARGE SCALE GENOMIC DNA]</scope>
    <source>
        <strain evidence="10 11">ENT3_CNKT_NWU</strain>
    </source>
</reference>
<evidence type="ECO:0000256" key="1">
    <source>
        <dbReference type="ARBA" id="ARBA00004651"/>
    </source>
</evidence>
<dbReference type="GO" id="GO:0022857">
    <property type="term" value="F:transmembrane transporter activity"/>
    <property type="evidence" value="ECO:0007669"/>
    <property type="project" value="TreeGrafter"/>
</dbReference>
<dbReference type="PANTHER" id="PTHR30572">
    <property type="entry name" value="MEMBRANE COMPONENT OF TRANSPORTER-RELATED"/>
    <property type="match status" value="1"/>
</dbReference>
<feature type="transmembrane region" description="Helical" evidence="7">
    <location>
        <begin position="21"/>
        <end position="42"/>
    </location>
</feature>
<evidence type="ECO:0000256" key="3">
    <source>
        <dbReference type="ARBA" id="ARBA00022692"/>
    </source>
</evidence>
<keyword evidence="11" id="KW-1185">Reference proteome</keyword>
<sequence length="399" mass="43794">MNVYVNFRSAWQAIKNNRKRSILTMIGIIIGISSVITILAIGRGFEKDTIKNLTKSDSKNVEIQLNFTPNDTSLYDTNTDFFQDADLSIIGNVEGVKKVDYSKIDEEQIYKDLIIKGKKTNKQIKLIGSEGEKVSIGRNLTSQDSELSNKVAAIDSVTAKELFDTSEQALGKGIEIEQELFRIVGVFPGEEQDNLFSLSNINIEIPKATYHYYFKSEKDTSSLTLTLEEGVEPDKVTSKVINQLKEKGSLKHLGEYEVLDTAMLTKGIGQILSTITYFITAVAGISLFIAGVGVMNMMYISVSERTKEIGIRRALGATRKSIMLQFLLEGLILTLSGGLIGYLLGMALAYSVGSLIKVNVSLDLFTILLAVGVSSVIGLVFSVMPASEAAKKDLIDILR</sequence>
<evidence type="ECO:0000256" key="7">
    <source>
        <dbReference type="SAM" id="Phobius"/>
    </source>
</evidence>
<proteinExistence type="inferred from homology"/>
<dbReference type="PANTHER" id="PTHR30572:SF4">
    <property type="entry name" value="ABC TRANSPORTER PERMEASE YTRF"/>
    <property type="match status" value="1"/>
</dbReference>
<dbReference type="GeneID" id="66498819"/>
<comment type="similarity">
    <text evidence="6">Belongs to the ABC-4 integral membrane protein family.</text>
</comment>
<organism evidence="10 11">
    <name type="scientific">Enterococcus lactis</name>
    <dbReference type="NCBI Taxonomy" id="357441"/>
    <lineage>
        <taxon>Bacteria</taxon>
        <taxon>Bacillati</taxon>
        <taxon>Bacillota</taxon>
        <taxon>Bacilli</taxon>
        <taxon>Lactobacillales</taxon>
        <taxon>Enterococcaceae</taxon>
        <taxon>Enterococcus</taxon>
    </lineage>
</organism>
<feature type="transmembrane region" description="Helical" evidence="7">
    <location>
        <begin position="322"/>
        <end position="344"/>
    </location>
</feature>
<name>A0AAJ1SM33_9ENTE</name>
<comment type="caution">
    <text evidence="10">The sequence shown here is derived from an EMBL/GenBank/DDBJ whole genome shotgun (WGS) entry which is preliminary data.</text>
</comment>
<protein>
    <submittedName>
        <fullName evidence="10">ABC transporter permease</fullName>
    </submittedName>
</protein>
<evidence type="ECO:0000259" key="9">
    <source>
        <dbReference type="Pfam" id="PF12704"/>
    </source>
</evidence>
<evidence type="ECO:0000313" key="11">
    <source>
        <dbReference type="Proteomes" id="UP001238215"/>
    </source>
</evidence>
<keyword evidence="5 7" id="KW-0472">Membrane</keyword>
<evidence type="ECO:0000256" key="2">
    <source>
        <dbReference type="ARBA" id="ARBA00022475"/>
    </source>
</evidence>
<dbReference type="Proteomes" id="UP001238215">
    <property type="component" value="Unassembled WGS sequence"/>
</dbReference>
<dbReference type="EMBL" id="JAVBZS010000077">
    <property type="protein sequence ID" value="MDP8590995.1"/>
    <property type="molecule type" value="Genomic_DNA"/>
</dbReference>
<feature type="transmembrane region" description="Helical" evidence="7">
    <location>
        <begin position="364"/>
        <end position="384"/>
    </location>
</feature>
<dbReference type="InterPro" id="IPR025857">
    <property type="entry name" value="MacB_PCD"/>
</dbReference>
<evidence type="ECO:0000256" key="5">
    <source>
        <dbReference type="ARBA" id="ARBA00023136"/>
    </source>
</evidence>
<evidence type="ECO:0000259" key="8">
    <source>
        <dbReference type="Pfam" id="PF02687"/>
    </source>
</evidence>
<dbReference type="InterPro" id="IPR003838">
    <property type="entry name" value="ABC3_permease_C"/>
</dbReference>
<dbReference type="InterPro" id="IPR050250">
    <property type="entry name" value="Macrolide_Exporter_MacB"/>
</dbReference>
<dbReference type="RefSeq" id="WP_002293193.1">
    <property type="nucleotide sequence ID" value="NZ_CP079881.1"/>
</dbReference>
<feature type="domain" description="MacB-like periplasmic core" evidence="9">
    <location>
        <begin position="21"/>
        <end position="240"/>
    </location>
</feature>
<comment type="subcellular location">
    <subcellularLocation>
        <location evidence="1">Cell membrane</location>
        <topology evidence="1">Multi-pass membrane protein</topology>
    </subcellularLocation>
</comment>
<dbReference type="GO" id="GO:0005886">
    <property type="term" value="C:plasma membrane"/>
    <property type="evidence" value="ECO:0007669"/>
    <property type="project" value="UniProtKB-SubCell"/>
</dbReference>
<keyword evidence="3 7" id="KW-0812">Transmembrane</keyword>
<keyword evidence="2" id="KW-1003">Cell membrane</keyword>
<evidence type="ECO:0000256" key="4">
    <source>
        <dbReference type="ARBA" id="ARBA00022989"/>
    </source>
</evidence>
<feature type="transmembrane region" description="Helical" evidence="7">
    <location>
        <begin position="275"/>
        <end position="302"/>
    </location>
</feature>
<accession>A0AAJ1SM33</accession>
<dbReference type="AlphaFoldDB" id="A0AAJ1SM33"/>
<dbReference type="Pfam" id="PF02687">
    <property type="entry name" value="FtsX"/>
    <property type="match status" value="1"/>
</dbReference>
<dbReference type="Pfam" id="PF12704">
    <property type="entry name" value="MacB_PCD"/>
    <property type="match status" value="1"/>
</dbReference>
<feature type="domain" description="ABC3 transporter permease C-terminal" evidence="8">
    <location>
        <begin position="282"/>
        <end position="393"/>
    </location>
</feature>
<evidence type="ECO:0000256" key="6">
    <source>
        <dbReference type="ARBA" id="ARBA00038076"/>
    </source>
</evidence>
<gene>
    <name evidence="10" type="ORF">RAN64_13520</name>
</gene>
<evidence type="ECO:0000313" key="10">
    <source>
        <dbReference type="EMBL" id="MDP8590995.1"/>
    </source>
</evidence>
<keyword evidence="4 7" id="KW-1133">Transmembrane helix</keyword>